<dbReference type="AlphaFoldDB" id="A0A822ZHE1"/>
<evidence type="ECO:0000313" key="3">
    <source>
        <dbReference type="Proteomes" id="UP000607653"/>
    </source>
</evidence>
<evidence type="ECO:0000256" key="1">
    <source>
        <dbReference type="SAM" id="Phobius"/>
    </source>
</evidence>
<keyword evidence="1" id="KW-1133">Transmembrane helix</keyword>
<reference evidence="2 3" key="1">
    <citation type="journal article" date="2020" name="Mol. Biol. Evol.">
        <title>Distinct Expression and Methylation Patterns for Genes with Different Fates following a Single Whole-Genome Duplication in Flowering Plants.</title>
        <authorList>
            <person name="Shi T."/>
            <person name="Rahmani R.S."/>
            <person name="Gugger P.F."/>
            <person name="Wang M."/>
            <person name="Li H."/>
            <person name="Zhang Y."/>
            <person name="Li Z."/>
            <person name="Wang Q."/>
            <person name="Van de Peer Y."/>
            <person name="Marchal K."/>
            <person name="Chen J."/>
        </authorList>
    </citation>
    <scope>NUCLEOTIDE SEQUENCE [LARGE SCALE GENOMIC DNA]</scope>
    <source>
        <tissue evidence="2">Leaf</tissue>
    </source>
</reference>
<comment type="caution">
    <text evidence="2">The sequence shown here is derived from an EMBL/GenBank/DDBJ whole genome shotgun (WGS) entry which is preliminary data.</text>
</comment>
<name>A0A822ZHE1_NELNU</name>
<proteinExistence type="predicted"/>
<gene>
    <name evidence="2" type="ORF">HUJ06_003744</name>
</gene>
<organism evidence="2 3">
    <name type="scientific">Nelumbo nucifera</name>
    <name type="common">Sacred lotus</name>
    <dbReference type="NCBI Taxonomy" id="4432"/>
    <lineage>
        <taxon>Eukaryota</taxon>
        <taxon>Viridiplantae</taxon>
        <taxon>Streptophyta</taxon>
        <taxon>Embryophyta</taxon>
        <taxon>Tracheophyta</taxon>
        <taxon>Spermatophyta</taxon>
        <taxon>Magnoliopsida</taxon>
        <taxon>Proteales</taxon>
        <taxon>Nelumbonaceae</taxon>
        <taxon>Nelumbo</taxon>
    </lineage>
</organism>
<dbReference type="Proteomes" id="UP000607653">
    <property type="component" value="Unassembled WGS sequence"/>
</dbReference>
<protein>
    <submittedName>
        <fullName evidence="2">Uncharacterized protein</fullName>
    </submittedName>
</protein>
<accession>A0A822ZHE1</accession>
<dbReference type="EMBL" id="DUZY01000007">
    <property type="protein sequence ID" value="DAD45514.1"/>
    <property type="molecule type" value="Genomic_DNA"/>
</dbReference>
<sequence>MHYYFLFIFINAGVELDSSSFVLVVLSIISCVYHDRSEHGFFFCRILMAVGLFKLILFSLFQLG</sequence>
<keyword evidence="1" id="KW-0472">Membrane</keyword>
<evidence type="ECO:0000313" key="2">
    <source>
        <dbReference type="EMBL" id="DAD45514.1"/>
    </source>
</evidence>
<feature type="transmembrane region" description="Helical" evidence="1">
    <location>
        <begin position="41"/>
        <end position="61"/>
    </location>
</feature>
<keyword evidence="3" id="KW-1185">Reference proteome</keyword>
<keyword evidence="1" id="KW-0812">Transmembrane</keyword>
<feature type="transmembrane region" description="Helical" evidence="1">
    <location>
        <begin position="6"/>
        <end position="29"/>
    </location>
</feature>